<name>A0ABW2TCX8_9ACTN</name>
<sequence>MEVLSEREWRGRASAHRDRVGAWIEPHLRRGREQVAHPVEDFLFTYYTFRPGRLLRWHPGAEVILAGASSYGANYRDCAEGAVLDLELVLPQRTAAISWTRELLAATASRPPYLGCFGMHEWAMVYRTPEVEIRHSSFPLRLSPERIEEIVDQRGVRCGHFDAFRFFTPPARPLNVIQPTRERQRELEQPGCLHANMDLYKWAYKLSPLIGSELVADCFALARDIRIVDMRASPYDLSALGYRPIQVETAEGRAEYATAQRAFTERSAPLRRRLLQECDRLLALT</sequence>
<gene>
    <name evidence="1" type="ORF">ACFQVD_41115</name>
</gene>
<dbReference type="EMBL" id="JBHTEE010000001">
    <property type="protein sequence ID" value="MFC7606518.1"/>
    <property type="molecule type" value="Genomic_DNA"/>
</dbReference>
<protein>
    <submittedName>
        <fullName evidence="1">3-methyladenine DNA glycosylase</fullName>
    </submittedName>
</protein>
<dbReference type="Proteomes" id="UP001596514">
    <property type="component" value="Unassembled WGS sequence"/>
</dbReference>
<evidence type="ECO:0000313" key="1">
    <source>
        <dbReference type="EMBL" id="MFC7606518.1"/>
    </source>
</evidence>
<organism evidence="1 2">
    <name type="scientific">Streptosporangium amethystogenes subsp. fukuiense</name>
    <dbReference type="NCBI Taxonomy" id="698418"/>
    <lineage>
        <taxon>Bacteria</taxon>
        <taxon>Bacillati</taxon>
        <taxon>Actinomycetota</taxon>
        <taxon>Actinomycetes</taxon>
        <taxon>Streptosporangiales</taxon>
        <taxon>Streptosporangiaceae</taxon>
        <taxon>Streptosporangium</taxon>
    </lineage>
</organism>
<accession>A0ABW2TCX8</accession>
<comment type="caution">
    <text evidence="1">The sequence shown here is derived from an EMBL/GenBank/DDBJ whole genome shotgun (WGS) entry which is preliminary data.</text>
</comment>
<keyword evidence="2" id="KW-1185">Reference proteome</keyword>
<reference evidence="2" key="1">
    <citation type="journal article" date="2019" name="Int. J. Syst. Evol. Microbiol.">
        <title>The Global Catalogue of Microorganisms (GCM) 10K type strain sequencing project: providing services to taxonomists for standard genome sequencing and annotation.</title>
        <authorList>
            <consortium name="The Broad Institute Genomics Platform"/>
            <consortium name="The Broad Institute Genome Sequencing Center for Infectious Disease"/>
            <person name="Wu L."/>
            <person name="Ma J."/>
        </authorList>
    </citation>
    <scope>NUCLEOTIDE SEQUENCE [LARGE SCALE GENOMIC DNA]</scope>
    <source>
        <strain evidence="2">JCM 10083</strain>
    </source>
</reference>
<proteinExistence type="predicted"/>
<dbReference type="RefSeq" id="WP_343962941.1">
    <property type="nucleotide sequence ID" value="NZ_BAAAGK010000013.1"/>
</dbReference>
<evidence type="ECO:0000313" key="2">
    <source>
        <dbReference type="Proteomes" id="UP001596514"/>
    </source>
</evidence>